<evidence type="ECO:0000256" key="1">
    <source>
        <dbReference type="SAM" id="MobiDB-lite"/>
    </source>
</evidence>
<feature type="transmembrane region" description="Helical" evidence="2">
    <location>
        <begin position="31"/>
        <end position="51"/>
    </location>
</feature>
<evidence type="ECO:0000256" key="2">
    <source>
        <dbReference type="SAM" id="Phobius"/>
    </source>
</evidence>
<keyword evidence="2" id="KW-0812">Transmembrane</keyword>
<feature type="transmembrane region" description="Helical" evidence="2">
    <location>
        <begin position="104"/>
        <end position="125"/>
    </location>
</feature>
<accession>A0AB39PL51</accession>
<feature type="region of interest" description="Disordered" evidence="1">
    <location>
        <begin position="324"/>
        <end position="343"/>
    </location>
</feature>
<feature type="transmembrane region" description="Helical" evidence="2">
    <location>
        <begin position="187"/>
        <end position="206"/>
    </location>
</feature>
<name>A0AB39PL51_9ACTN</name>
<feature type="transmembrane region" description="Helical" evidence="2">
    <location>
        <begin position="71"/>
        <end position="95"/>
    </location>
</feature>
<dbReference type="AlphaFoldDB" id="A0AB39PL51"/>
<sequence length="343" mass="37101">MMFVSRLRNWAEHSVGAAESDDAVVVKTTRYLRLAIVTMVIGLSTAVLYEHSKSHLKGVDSGHCWQHSISAYYYTPVQSVFVGALVAIGISLIALKGSTELEDVFLNFAGILAPVVAFVPTPNVGECGSILTDTTNRGTNISNNVTAVLVMAGVAFLVLGALRALDRPVTGVPGAPAHADEASAHRIAVYGYGLALALYVAAWVVFLADREWFNANAHWSAAITMFVFIWLAVVNNAINFHFTRKKVVAAQHAAEEAGGAKPPKRVNRYLAIALLMPAALVIILATPWFGDYDTIWLEASMIALFAVFWVLQTQELWNHGLRSPDTRTGALQQPQGAEERDAG</sequence>
<evidence type="ECO:0000313" key="3">
    <source>
        <dbReference type="EMBL" id="XDQ31306.1"/>
    </source>
</evidence>
<feature type="transmembrane region" description="Helical" evidence="2">
    <location>
        <begin position="269"/>
        <end position="289"/>
    </location>
</feature>
<proteinExistence type="predicted"/>
<gene>
    <name evidence="3" type="ORF">AB5J56_44305</name>
</gene>
<dbReference type="RefSeq" id="WP_369242087.1">
    <property type="nucleotide sequence ID" value="NZ_CP163435.1"/>
</dbReference>
<organism evidence="3">
    <name type="scientific">Streptomyces sp. R21</name>
    <dbReference type="NCBI Taxonomy" id="3238627"/>
    <lineage>
        <taxon>Bacteria</taxon>
        <taxon>Bacillati</taxon>
        <taxon>Actinomycetota</taxon>
        <taxon>Actinomycetes</taxon>
        <taxon>Kitasatosporales</taxon>
        <taxon>Streptomycetaceae</taxon>
        <taxon>Streptomyces</taxon>
    </lineage>
</organism>
<keyword evidence="2" id="KW-1133">Transmembrane helix</keyword>
<dbReference type="EMBL" id="CP163435">
    <property type="protein sequence ID" value="XDQ31306.1"/>
    <property type="molecule type" value="Genomic_DNA"/>
</dbReference>
<reference evidence="3" key="1">
    <citation type="submission" date="2024-07" db="EMBL/GenBank/DDBJ databases">
        <authorList>
            <person name="Yu S.T."/>
        </authorList>
    </citation>
    <scope>NUCLEOTIDE SEQUENCE</scope>
    <source>
        <strain evidence="3">R21</strain>
    </source>
</reference>
<feature type="transmembrane region" description="Helical" evidence="2">
    <location>
        <begin position="145"/>
        <end position="166"/>
    </location>
</feature>
<protein>
    <submittedName>
        <fullName evidence="3">Uncharacterized protein</fullName>
    </submittedName>
</protein>
<keyword evidence="2" id="KW-0472">Membrane</keyword>
<feature type="transmembrane region" description="Helical" evidence="2">
    <location>
        <begin position="295"/>
        <end position="312"/>
    </location>
</feature>
<feature type="transmembrane region" description="Helical" evidence="2">
    <location>
        <begin position="218"/>
        <end position="238"/>
    </location>
</feature>